<dbReference type="Pfam" id="PF13561">
    <property type="entry name" value="adh_short_C2"/>
    <property type="match status" value="1"/>
</dbReference>
<evidence type="ECO:0000256" key="3">
    <source>
        <dbReference type="ARBA" id="ARBA00023027"/>
    </source>
</evidence>
<dbReference type="Proteomes" id="UP000604475">
    <property type="component" value="Unassembled WGS sequence"/>
</dbReference>
<name>A0A937RI34_9ACTN</name>
<dbReference type="Gene3D" id="3.40.50.720">
    <property type="entry name" value="NAD(P)-binding Rossmann-like Domain"/>
    <property type="match status" value="1"/>
</dbReference>
<gene>
    <name evidence="4" type="ORF">I7412_19860</name>
</gene>
<dbReference type="NCBIfam" id="NF009467">
    <property type="entry name" value="PRK12826.1-3"/>
    <property type="match status" value="1"/>
</dbReference>
<dbReference type="NCBIfam" id="TIGR03971">
    <property type="entry name" value="SDR_subfam_1"/>
    <property type="match status" value="1"/>
</dbReference>
<dbReference type="RefSeq" id="WP_203007337.1">
    <property type="nucleotide sequence ID" value="NZ_JADWYU010000171.1"/>
</dbReference>
<evidence type="ECO:0000256" key="1">
    <source>
        <dbReference type="ARBA" id="ARBA00006484"/>
    </source>
</evidence>
<dbReference type="InterPro" id="IPR023985">
    <property type="entry name" value="SDR_subfam_1"/>
</dbReference>
<dbReference type="InterPro" id="IPR020904">
    <property type="entry name" value="Sc_DH/Rdtase_CS"/>
</dbReference>
<keyword evidence="3" id="KW-0520">NAD</keyword>
<sequence>MRAHHPLAERHIVTPRSGRLQGKVAFITGAARGQGRSHAVALAREGADIAALDLADQIESVPYPMATREDLDETVSLVEQAGGRCLPIVADVRDIHAMDRAVKETLAELGRIDIVLANAGILHIGQQGEGLDESTRNWADAVGVMLTGVFNTIRVTAQPMIDQGDGGSIVITSSTAGLSGMLDGTGGIAGYTASKHGVIGLMRGYAKLLGRHSIRVNSVHPMGVATPMVMNDQFAQLYANPESAKILDVAPRLLPINILEAADVSNAIVWLVSDDARAITGITLPVDAGVTSP</sequence>
<keyword evidence="5" id="KW-1185">Reference proteome</keyword>
<protein>
    <submittedName>
        <fullName evidence="4">Mycofactocin-coupled SDR family oxidoreductase</fullName>
    </submittedName>
</protein>
<dbReference type="EMBL" id="JAEACQ010000228">
    <property type="protein sequence ID" value="MBL7629380.1"/>
    <property type="molecule type" value="Genomic_DNA"/>
</dbReference>
<accession>A0A937RI34</accession>
<dbReference type="FunFam" id="3.40.50.720:FF:000084">
    <property type="entry name" value="Short-chain dehydrogenase reductase"/>
    <property type="match status" value="1"/>
</dbReference>
<dbReference type="InterPro" id="IPR002347">
    <property type="entry name" value="SDR_fam"/>
</dbReference>
<dbReference type="PANTHER" id="PTHR43180">
    <property type="entry name" value="3-OXOACYL-(ACYL-CARRIER-PROTEIN) REDUCTASE (AFU_ORTHOLOGUE AFUA_6G11210)"/>
    <property type="match status" value="1"/>
</dbReference>
<dbReference type="SUPFAM" id="SSF51735">
    <property type="entry name" value="NAD(P)-binding Rossmann-fold domains"/>
    <property type="match status" value="1"/>
</dbReference>
<organism evidence="4 5">
    <name type="scientific">Frankia nepalensis</name>
    <dbReference type="NCBI Taxonomy" id="1836974"/>
    <lineage>
        <taxon>Bacteria</taxon>
        <taxon>Bacillati</taxon>
        <taxon>Actinomycetota</taxon>
        <taxon>Actinomycetes</taxon>
        <taxon>Frankiales</taxon>
        <taxon>Frankiaceae</taxon>
        <taxon>Frankia</taxon>
    </lineage>
</organism>
<reference evidence="4" key="1">
    <citation type="submission" date="2020-12" db="EMBL/GenBank/DDBJ databases">
        <title>Genomic characterization of non-nitrogen-fixing Frankia strains.</title>
        <authorList>
            <person name="Carlos-Shanley C."/>
            <person name="Guerra T."/>
            <person name="Hahn D."/>
        </authorList>
    </citation>
    <scope>NUCLEOTIDE SEQUENCE</scope>
    <source>
        <strain evidence="4">CN6</strain>
    </source>
</reference>
<comment type="similarity">
    <text evidence="1">Belongs to the short-chain dehydrogenases/reductases (SDR) family.</text>
</comment>
<dbReference type="AlphaFoldDB" id="A0A937RI34"/>
<dbReference type="PRINTS" id="PR00080">
    <property type="entry name" value="SDRFAMILY"/>
</dbReference>
<evidence type="ECO:0000256" key="2">
    <source>
        <dbReference type="ARBA" id="ARBA00023002"/>
    </source>
</evidence>
<dbReference type="PANTHER" id="PTHR43180:SF66">
    <property type="entry name" value="SHORT-CHAIN DEHYDROGENASE_REDUCTASE FAMILY PROTEIN"/>
    <property type="match status" value="1"/>
</dbReference>
<dbReference type="InterPro" id="IPR036291">
    <property type="entry name" value="NAD(P)-bd_dom_sf"/>
</dbReference>
<dbReference type="CDD" id="cd05233">
    <property type="entry name" value="SDR_c"/>
    <property type="match status" value="1"/>
</dbReference>
<dbReference type="GO" id="GO:0016491">
    <property type="term" value="F:oxidoreductase activity"/>
    <property type="evidence" value="ECO:0007669"/>
    <property type="project" value="UniProtKB-KW"/>
</dbReference>
<keyword evidence="2" id="KW-0560">Oxidoreductase</keyword>
<dbReference type="PRINTS" id="PR00081">
    <property type="entry name" value="GDHRDH"/>
</dbReference>
<comment type="caution">
    <text evidence="4">The sequence shown here is derived from an EMBL/GenBank/DDBJ whole genome shotgun (WGS) entry which is preliminary data.</text>
</comment>
<evidence type="ECO:0000313" key="4">
    <source>
        <dbReference type="EMBL" id="MBL7629380.1"/>
    </source>
</evidence>
<dbReference type="PROSITE" id="PS00061">
    <property type="entry name" value="ADH_SHORT"/>
    <property type="match status" value="1"/>
</dbReference>
<evidence type="ECO:0000313" key="5">
    <source>
        <dbReference type="Proteomes" id="UP000604475"/>
    </source>
</evidence>
<proteinExistence type="inferred from homology"/>